<reference evidence="2" key="1">
    <citation type="submission" date="2023-07" db="EMBL/GenBank/DDBJ databases">
        <title>30 novel species of actinomycetes from the DSMZ collection.</title>
        <authorList>
            <person name="Nouioui I."/>
        </authorList>
    </citation>
    <scope>NUCLEOTIDE SEQUENCE [LARGE SCALE GENOMIC DNA]</scope>
    <source>
        <strain evidence="2">DSM 41699</strain>
    </source>
</reference>
<organism evidence="1 2">
    <name type="scientific">Streptomyces gibsoniae</name>
    <dbReference type="NCBI Taxonomy" id="3075529"/>
    <lineage>
        <taxon>Bacteria</taxon>
        <taxon>Bacillati</taxon>
        <taxon>Actinomycetota</taxon>
        <taxon>Actinomycetes</taxon>
        <taxon>Kitasatosporales</taxon>
        <taxon>Streptomycetaceae</taxon>
        <taxon>Streptomyces</taxon>
    </lineage>
</organism>
<proteinExistence type="predicted"/>
<dbReference type="EMBL" id="JAVREY010000120">
    <property type="protein sequence ID" value="MDT0469649.1"/>
    <property type="molecule type" value="Genomic_DNA"/>
</dbReference>
<dbReference type="Proteomes" id="UP001183809">
    <property type="component" value="Unassembled WGS sequence"/>
</dbReference>
<comment type="caution">
    <text evidence="1">The sequence shown here is derived from an EMBL/GenBank/DDBJ whole genome shotgun (WGS) entry which is preliminary data.</text>
</comment>
<gene>
    <name evidence="1" type="ORF">RM764_43095</name>
</gene>
<accession>A0ABU2U8U8</accession>
<dbReference type="RefSeq" id="WP_311701075.1">
    <property type="nucleotide sequence ID" value="NZ_JAVREY010000120.1"/>
</dbReference>
<name>A0ABU2U8U8_9ACTN</name>
<keyword evidence="2" id="KW-1185">Reference proteome</keyword>
<evidence type="ECO:0000313" key="1">
    <source>
        <dbReference type="EMBL" id="MDT0469649.1"/>
    </source>
</evidence>
<sequence>MPASPTPPQPSRIAGADGLVLTEDHLFNLVDAAAPVTSFTRPPAPRQRLVAVGAGVVLAVFRSELEDNEPHVELEHWSFAPPDPEGDWEVHTEERLTVEAGRLTLASGVNALPAPHQLTVPPGPYRLGVWCQGRTEARAVELDAIDTGTFPQGIERWMVRLWPDR</sequence>
<protein>
    <submittedName>
        <fullName evidence="1">Uncharacterized protein</fullName>
    </submittedName>
</protein>
<evidence type="ECO:0000313" key="2">
    <source>
        <dbReference type="Proteomes" id="UP001183809"/>
    </source>
</evidence>